<reference evidence="2" key="1">
    <citation type="submission" date="2013-11" db="EMBL/GenBank/DDBJ databases">
        <title>Genome sequence of the fusiform rust pathogen reveals effectors for host alternation and coevolution with pine.</title>
        <authorList>
            <consortium name="DOE Joint Genome Institute"/>
            <person name="Smith K."/>
            <person name="Pendleton A."/>
            <person name="Kubisiak T."/>
            <person name="Anderson C."/>
            <person name="Salamov A."/>
            <person name="Aerts A."/>
            <person name="Riley R."/>
            <person name="Clum A."/>
            <person name="Lindquist E."/>
            <person name="Ence D."/>
            <person name="Campbell M."/>
            <person name="Kronenberg Z."/>
            <person name="Feau N."/>
            <person name="Dhillon B."/>
            <person name="Hamelin R."/>
            <person name="Burleigh J."/>
            <person name="Smith J."/>
            <person name="Yandell M."/>
            <person name="Nelson C."/>
            <person name="Grigoriev I."/>
            <person name="Davis J."/>
        </authorList>
    </citation>
    <scope>NUCLEOTIDE SEQUENCE</scope>
    <source>
        <strain evidence="2">G11</strain>
    </source>
</reference>
<organism evidence="2 3">
    <name type="scientific">Cronartium quercuum f. sp. fusiforme G11</name>
    <dbReference type="NCBI Taxonomy" id="708437"/>
    <lineage>
        <taxon>Eukaryota</taxon>
        <taxon>Fungi</taxon>
        <taxon>Dikarya</taxon>
        <taxon>Basidiomycota</taxon>
        <taxon>Pucciniomycotina</taxon>
        <taxon>Pucciniomycetes</taxon>
        <taxon>Pucciniales</taxon>
        <taxon>Coleosporiaceae</taxon>
        <taxon>Cronartium</taxon>
    </lineage>
</organism>
<name>A0A9P6NDP2_9BASI</name>
<comment type="caution">
    <text evidence="2">The sequence shown here is derived from an EMBL/GenBank/DDBJ whole genome shotgun (WGS) entry which is preliminary data.</text>
</comment>
<protein>
    <submittedName>
        <fullName evidence="2">Uncharacterized protein</fullName>
    </submittedName>
</protein>
<evidence type="ECO:0000256" key="1">
    <source>
        <dbReference type="SAM" id="MobiDB-lite"/>
    </source>
</evidence>
<evidence type="ECO:0000313" key="2">
    <source>
        <dbReference type="EMBL" id="KAG0142279.1"/>
    </source>
</evidence>
<dbReference type="AlphaFoldDB" id="A0A9P6NDP2"/>
<dbReference type="Proteomes" id="UP000886653">
    <property type="component" value="Unassembled WGS sequence"/>
</dbReference>
<gene>
    <name evidence="2" type="ORF">CROQUDRAFT_97742</name>
</gene>
<feature type="region of interest" description="Disordered" evidence="1">
    <location>
        <begin position="1"/>
        <end position="51"/>
    </location>
</feature>
<evidence type="ECO:0000313" key="3">
    <source>
        <dbReference type="Proteomes" id="UP000886653"/>
    </source>
</evidence>
<keyword evidence="3" id="KW-1185">Reference proteome</keyword>
<proteinExistence type="predicted"/>
<dbReference type="EMBL" id="MU167354">
    <property type="protein sequence ID" value="KAG0142279.1"/>
    <property type="molecule type" value="Genomic_DNA"/>
</dbReference>
<sequence>MSPFCRPADATTTHLPAKSLAQAPPRHTSSPKNPPHPTSLQPTPNSVPSPFLFFSPPPARFSLFSLPLVTSSSPSFLLLPGNQRVLKPTNTYWKGPGFAVSTPPETKRGLANPLQGHHPAPKKARPALPVWRGRTGPP</sequence>
<accession>A0A9P6NDP2</accession>
<feature type="region of interest" description="Disordered" evidence="1">
    <location>
        <begin position="89"/>
        <end position="138"/>
    </location>
</feature>